<sequence>MDALRALKAKLKKETSEASADKKFITKAELEAAKLLKLRAEEEEERKRKACHPLHDKLCSVPVPPSQACPLCVQELKRKGISDAVEAITAAKQARPNSSAQAELLLPALSKEEVIRRLRALGQPATLFAEEDVDRLKRLLKSEKEVTVEDENRGGQQENLLRELQKT</sequence>
<evidence type="ECO:0000256" key="1">
    <source>
        <dbReference type="SAM" id="Coils"/>
    </source>
</evidence>
<evidence type="ECO:0000313" key="4">
    <source>
        <dbReference type="EMBL" id="GFH25290.1"/>
    </source>
</evidence>
<dbReference type="InterPro" id="IPR014906">
    <property type="entry name" value="PRP4-like"/>
</dbReference>
<dbReference type="GO" id="GO:0005682">
    <property type="term" value="C:U5 snRNP"/>
    <property type="evidence" value="ECO:0007669"/>
    <property type="project" value="TreeGrafter"/>
</dbReference>
<accession>A0A699ZVU3</accession>
<keyword evidence="5" id="KW-1185">Reference proteome</keyword>
<dbReference type="GO" id="GO:0071021">
    <property type="term" value="C:U2-type post-spliceosomal complex"/>
    <property type="evidence" value="ECO:0007669"/>
    <property type="project" value="TreeGrafter"/>
</dbReference>
<reference evidence="4 5" key="1">
    <citation type="submission" date="2020-02" db="EMBL/GenBank/DDBJ databases">
        <title>Draft genome sequence of Haematococcus lacustris strain NIES-144.</title>
        <authorList>
            <person name="Morimoto D."/>
            <person name="Nakagawa S."/>
            <person name="Yoshida T."/>
            <person name="Sawayama S."/>
        </authorList>
    </citation>
    <scope>NUCLEOTIDE SEQUENCE [LARGE SCALE GENOMIC DNA]</scope>
    <source>
        <strain evidence="4 5">NIES-144</strain>
    </source>
</reference>
<dbReference type="Proteomes" id="UP000485058">
    <property type="component" value="Unassembled WGS sequence"/>
</dbReference>
<dbReference type="PANTHER" id="PTHR13007:SF19">
    <property type="entry name" value="PRE-MRNA-SPLICING FACTOR 18"/>
    <property type="match status" value="1"/>
</dbReference>
<comment type="caution">
    <text evidence="4">The sequence shown here is derived from an EMBL/GenBank/DDBJ whole genome shotgun (WGS) entry which is preliminary data.</text>
</comment>
<dbReference type="Gene3D" id="4.10.280.110">
    <property type="entry name" value="Pre-mRNA processing factor 4 domain"/>
    <property type="match status" value="1"/>
</dbReference>
<dbReference type="AlphaFoldDB" id="A0A699ZVU3"/>
<gene>
    <name evidence="4" type="ORF">HaLaN_23229</name>
</gene>
<protein>
    <submittedName>
        <fullName evidence="4">SFM domain-containing protein</fullName>
    </submittedName>
</protein>
<dbReference type="SUPFAM" id="SSF158230">
    <property type="entry name" value="PRP4-like"/>
    <property type="match status" value="1"/>
</dbReference>
<keyword evidence="1" id="KW-0175">Coiled coil</keyword>
<dbReference type="InterPro" id="IPR036285">
    <property type="entry name" value="PRP4-like_sf"/>
</dbReference>
<evidence type="ECO:0000259" key="3">
    <source>
        <dbReference type="SMART" id="SM00500"/>
    </source>
</evidence>
<evidence type="ECO:0000256" key="2">
    <source>
        <dbReference type="SAM" id="MobiDB-lite"/>
    </source>
</evidence>
<dbReference type="Pfam" id="PF08799">
    <property type="entry name" value="PRP4"/>
    <property type="match status" value="1"/>
</dbReference>
<dbReference type="EMBL" id="BLLF01002773">
    <property type="protein sequence ID" value="GFH25290.1"/>
    <property type="molecule type" value="Genomic_DNA"/>
</dbReference>
<dbReference type="GO" id="GO:0000350">
    <property type="term" value="P:generation of catalytic spliceosome for second transesterification step"/>
    <property type="evidence" value="ECO:0007669"/>
    <property type="project" value="TreeGrafter"/>
</dbReference>
<organism evidence="4 5">
    <name type="scientific">Haematococcus lacustris</name>
    <name type="common">Green alga</name>
    <name type="synonym">Haematococcus pluvialis</name>
    <dbReference type="NCBI Taxonomy" id="44745"/>
    <lineage>
        <taxon>Eukaryota</taxon>
        <taxon>Viridiplantae</taxon>
        <taxon>Chlorophyta</taxon>
        <taxon>core chlorophytes</taxon>
        <taxon>Chlorophyceae</taxon>
        <taxon>CS clade</taxon>
        <taxon>Chlamydomonadales</taxon>
        <taxon>Haematococcaceae</taxon>
        <taxon>Haematococcus</taxon>
    </lineage>
</organism>
<feature type="region of interest" description="Disordered" evidence="2">
    <location>
        <begin position="145"/>
        <end position="167"/>
    </location>
</feature>
<dbReference type="SMART" id="SM00500">
    <property type="entry name" value="SFM"/>
    <property type="match status" value="1"/>
</dbReference>
<name>A0A699ZVU3_HAELA</name>
<dbReference type="PANTHER" id="PTHR13007">
    <property type="entry name" value="PRE-MRNA SPLICING FACTOR-RELATED"/>
    <property type="match status" value="1"/>
</dbReference>
<proteinExistence type="predicted"/>
<feature type="coiled-coil region" evidence="1">
    <location>
        <begin position="1"/>
        <end position="45"/>
    </location>
</feature>
<dbReference type="InterPro" id="IPR039979">
    <property type="entry name" value="PRPF18"/>
</dbReference>
<evidence type="ECO:0000313" key="5">
    <source>
        <dbReference type="Proteomes" id="UP000485058"/>
    </source>
</evidence>
<feature type="non-terminal residue" evidence="4">
    <location>
        <position position="167"/>
    </location>
</feature>
<feature type="domain" description="Pre-mRNA processing factor 4 (PRP4)-like" evidence="3">
    <location>
        <begin position="109"/>
        <end position="158"/>
    </location>
</feature>
<dbReference type="GO" id="GO:0046540">
    <property type="term" value="C:U4/U6 x U5 tri-snRNP complex"/>
    <property type="evidence" value="ECO:0007669"/>
    <property type="project" value="TreeGrafter"/>
</dbReference>